<proteinExistence type="predicted"/>
<sequence>MSFLGLFLPSLFPRSKADATAISSRSSPEFSSILDRSMVYIIQWLWSPMGIRQPG</sequence>
<organism evidence="1">
    <name type="scientific">Phaffia rhodozyma</name>
    <name type="common">Yeast</name>
    <name type="synonym">Xanthophyllomyces dendrorhous</name>
    <dbReference type="NCBI Taxonomy" id="264483"/>
    <lineage>
        <taxon>Eukaryota</taxon>
        <taxon>Fungi</taxon>
        <taxon>Dikarya</taxon>
        <taxon>Basidiomycota</taxon>
        <taxon>Agaricomycotina</taxon>
        <taxon>Tremellomycetes</taxon>
        <taxon>Cystofilobasidiales</taxon>
        <taxon>Mrakiaceae</taxon>
        <taxon>Phaffia</taxon>
    </lineage>
</organism>
<dbReference type="EMBL" id="LN483167">
    <property type="protein sequence ID" value="CDZ96899.1"/>
    <property type="molecule type" value="Genomic_DNA"/>
</dbReference>
<protein>
    <submittedName>
        <fullName evidence="1">Uncharacterized protein</fullName>
    </submittedName>
</protein>
<reference evidence="1" key="1">
    <citation type="submission" date="2014-08" db="EMBL/GenBank/DDBJ databases">
        <authorList>
            <person name="Sharma Rahul"/>
            <person name="Thines Marco"/>
        </authorList>
    </citation>
    <scope>NUCLEOTIDE SEQUENCE</scope>
</reference>
<name>A0A0F7SI02_PHARH</name>
<evidence type="ECO:0000313" key="1">
    <source>
        <dbReference type="EMBL" id="CDZ96899.1"/>
    </source>
</evidence>
<dbReference type="AlphaFoldDB" id="A0A0F7SI02"/>
<accession>A0A0F7SI02</accession>